<reference evidence="6 7" key="2">
    <citation type="submission" date="2018-07" db="EMBL/GenBank/DDBJ databases">
        <title>Genome sequencing of oomycete isolates from Chile give support for New Zealand origin for Phytophthora kernoviae and make available the first Nothophytophthora sp. genome.</title>
        <authorList>
            <person name="Studholme D.J."/>
            <person name="Sanfuentes E."/>
            <person name="Panda P."/>
            <person name="Hill R."/>
            <person name="Sambles C."/>
            <person name="Grant M."/>
            <person name="Williams N.M."/>
            <person name="Mcdougal R.L."/>
        </authorList>
    </citation>
    <scope>NUCLEOTIDE SEQUENCE [LARGE SCALE GENOMIC DNA]</scope>
    <source>
        <strain evidence="4">Chile2</strain>
        <strain evidence="5">Chile4</strain>
    </source>
</reference>
<evidence type="ECO:0000313" key="3">
    <source>
        <dbReference type="EMBL" id="KAG2531215.1"/>
    </source>
</evidence>
<comment type="caution">
    <text evidence="4">The sequence shown here is derived from an EMBL/GenBank/DDBJ whole genome shotgun (WGS) entry which is preliminary data.</text>
</comment>
<dbReference type="EMBL" id="JPWU03000021">
    <property type="protein sequence ID" value="KAG2531215.1"/>
    <property type="molecule type" value="Genomic_DNA"/>
</dbReference>
<gene>
    <name evidence="4" type="ORF">BBI17_001893</name>
    <name evidence="5" type="ORF">BBO99_00002187</name>
    <name evidence="2" type="ORF">JM16_001806</name>
    <name evidence="3" type="ORF">JM18_001793</name>
</gene>
<dbReference type="EMBL" id="MBDN02000035">
    <property type="protein sequence ID" value="RLN83344.1"/>
    <property type="molecule type" value="Genomic_DNA"/>
</dbReference>
<dbReference type="AlphaFoldDB" id="A0A3R7H2B1"/>
<dbReference type="Proteomes" id="UP000285624">
    <property type="component" value="Unassembled WGS sequence"/>
</dbReference>
<evidence type="ECO:0000256" key="1">
    <source>
        <dbReference type="SAM" id="MobiDB-lite"/>
    </source>
</evidence>
<evidence type="ECO:0000313" key="5">
    <source>
        <dbReference type="EMBL" id="RLN83344.1"/>
    </source>
</evidence>
<dbReference type="EMBL" id="MAYM02001818">
    <property type="protein sequence ID" value="RLN10619.1"/>
    <property type="molecule type" value="Genomic_DNA"/>
</dbReference>
<evidence type="ECO:0000313" key="7">
    <source>
        <dbReference type="Proteomes" id="UP000285883"/>
    </source>
</evidence>
<accession>A0A3R7H2B1</accession>
<evidence type="ECO:0000313" key="6">
    <source>
        <dbReference type="Proteomes" id="UP000285624"/>
    </source>
</evidence>
<dbReference type="Proteomes" id="UP000285883">
    <property type="component" value="Unassembled WGS sequence"/>
</dbReference>
<reference evidence="2" key="3">
    <citation type="submission" date="2020-06" db="EMBL/GenBank/DDBJ databases">
        <authorList>
            <person name="Studholme D.J."/>
        </authorList>
    </citation>
    <scope>NUCLEOTIDE SEQUENCE</scope>
    <source>
        <strain evidence="2">NZFS 2646</strain>
        <strain evidence="3">NZFS 3630</strain>
    </source>
</reference>
<evidence type="ECO:0000313" key="2">
    <source>
        <dbReference type="EMBL" id="KAG2529853.1"/>
    </source>
</evidence>
<reference evidence="2" key="1">
    <citation type="journal article" date="2015" name="Genom Data">
        <title>Genome sequences of six Phytophthora species associated with forests in New Zealand.</title>
        <authorList>
            <person name="Studholme D.J."/>
            <person name="McDougal R.L."/>
            <person name="Sambles C."/>
            <person name="Hansen E."/>
            <person name="Hardy G."/>
            <person name="Grant M."/>
            <person name="Ganley R.J."/>
            <person name="Williams N.M."/>
        </authorList>
    </citation>
    <scope>NUCLEOTIDE SEQUENCE</scope>
    <source>
        <strain evidence="2">NZFS 2646</strain>
        <strain evidence="3">NZFS 3630</strain>
    </source>
</reference>
<dbReference type="EMBL" id="JPWV03000024">
    <property type="protein sequence ID" value="KAG2529853.1"/>
    <property type="molecule type" value="Genomic_DNA"/>
</dbReference>
<dbReference type="STRING" id="325452.A0A3R7H2B1"/>
<proteinExistence type="predicted"/>
<feature type="compositionally biased region" description="Polar residues" evidence="1">
    <location>
        <begin position="297"/>
        <end position="309"/>
    </location>
</feature>
<dbReference type="Proteomes" id="UP000785171">
    <property type="component" value="Unassembled WGS sequence"/>
</dbReference>
<protein>
    <submittedName>
        <fullName evidence="4">Uncharacterized protein</fullName>
    </submittedName>
</protein>
<sequence length="359" mass="40553">MSLSSRRGAPLGSLKAYYRKLRTFKGTVQALIYLRRTPLLQPSFVKIATPSVEPPTEGQRRKRSAVLEVPRISTTPSSTVQTQVHKLAAEGHIVAEIDPTAGQEVTYREQGNLDHYTEVPKRVSLQQYPHMIALTQRLWNCALRNGEKKLRYTDYETYMLCLHRLILPEFNIAASKELIMDDWKRDSGEKDYLDYAFFHLSMFELVDLWTDTVDPEDYIALLYCITHCLTYPCNDSHALKSLEDIHVVDILAESKEINLEGIDQDLEREMTSDSFAYYQEQVKIAAEANQAVERGMSSPSKLATHQQGRSRAGSGSYGQGIPKRKFSHQSNTNGLNFVADVAGAIGVIPLPLLKTRVKS</sequence>
<organism evidence="4 7">
    <name type="scientific">Phytophthora kernoviae</name>
    <dbReference type="NCBI Taxonomy" id="325452"/>
    <lineage>
        <taxon>Eukaryota</taxon>
        <taxon>Sar</taxon>
        <taxon>Stramenopiles</taxon>
        <taxon>Oomycota</taxon>
        <taxon>Peronosporomycetes</taxon>
        <taxon>Peronosporales</taxon>
        <taxon>Peronosporaceae</taxon>
        <taxon>Phytophthora</taxon>
    </lineage>
</organism>
<name>A0A3R7H2B1_9STRA</name>
<keyword evidence="6" id="KW-1185">Reference proteome</keyword>
<feature type="region of interest" description="Disordered" evidence="1">
    <location>
        <begin position="295"/>
        <end position="325"/>
    </location>
</feature>
<evidence type="ECO:0000313" key="4">
    <source>
        <dbReference type="EMBL" id="RLN10619.1"/>
    </source>
</evidence>
<dbReference type="Proteomes" id="UP000792063">
    <property type="component" value="Unassembled WGS sequence"/>
</dbReference>